<dbReference type="SUPFAM" id="SSF55781">
    <property type="entry name" value="GAF domain-like"/>
    <property type="match status" value="1"/>
</dbReference>
<dbReference type="GO" id="GO:0045892">
    <property type="term" value="P:negative regulation of DNA-templated transcription"/>
    <property type="evidence" value="ECO:0007669"/>
    <property type="project" value="UniProtKB-UniRule"/>
</dbReference>
<dbReference type="GO" id="GO:0003677">
    <property type="term" value="F:DNA binding"/>
    <property type="evidence" value="ECO:0007669"/>
    <property type="project" value="InterPro"/>
</dbReference>
<evidence type="ECO:0000256" key="2">
    <source>
        <dbReference type="ARBA" id="ARBA00023015"/>
    </source>
</evidence>
<evidence type="ECO:0000259" key="6">
    <source>
        <dbReference type="Pfam" id="PF01628"/>
    </source>
</evidence>
<dbReference type="PIRSF" id="PIRSF005485">
    <property type="entry name" value="HrcA"/>
    <property type="match status" value="1"/>
</dbReference>
<organism evidence="7 8">
    <name type="scientific">SAR324 cluster bacterium</name>
    <dbReference type="NCBI Taxonomy" id="2024889"/>
    <lineage>
        <taxon>Bacteria</taxon>
        <taxon>Deltaproteobacteria</taxon>
        <taxon>SAR324 cluster</taxon>
    </lineage>
</organism>
<dbReference type="Proteomes" id="UP000226525">
    <property type="component" value="Unassembled WGS sequence"/>
</dbReference>
<reference evidence="8" key="1">
    <citation type="submission" date="2017-09" db="EMBL/GenBank/DDBJ databases">
        <title>The Reconstruction of 2,631 Draft Metagenome-Assembled Genomes from the Global Oceans.</title>
        <authorList>
            <person name="Tully B.J."/>
            <person name="Graham E.D."/>
            <person name="Heidelberg J.F."/>
        </authorList>
    </citation>
    <scope>NUCLEOTIDE SEQUENCE [LARGE SCALE GENOMIC DNA]</scope>
</reference>
<comment type="function">
    <text evidence="5">Negative regulator of class I heat shock genes (grpE-dnaK-dnaJ and groELS operons). Prevents heat-shock induction of these operons.</text>
</comment>
<sequence length="359" mass="40577">MSKTVQRLETKESIDERTQQVLRGIIEGYITSNEPVGSRSLSKSLEMGLSPATIRNIMSDLSDMGFLMQLHTSAGRIPTDKAYRFYVDQVVVANQLTRKLQKRIQEATQEGGMNQVEDLLISTTRLLAGLTQFVCLTSSPRVETSILRRIEFIRLSSQQILVVLVTRNGQVRNKIIAATEDLSQDFLNTVSSFLNDQFHNRNLHEIRQQILESMVEDKERYDRLLAQAVRLGKKAFEVEDAPELYIEGQHNLIFSERFRNLNSSRGLMDAFEHKSMIMNLLDSTVEADGIQIFIGIENELESLQDCTMVKAQYSDQSNVLGTIGVIGPTNMDYQTVIPVVDFTARILSQTITQQSSSCD</sequence>
<feature type="domain" description="Heat-inducible transcription repressor HrcA C-terminal" evidence="6">
    <location>
        <begin position="117"/>
        <end position="337"/>
    </location>
</feature>
<accession>A0A2D6YHI8</accession>
<keyword evidence="1 5" id="KW-0678">Repressor</keyword>
<keyword evidence="3 5" id="KW-0346">Stress response</keyword>
<dbReference type="PANTHER" id="PTHR34824:SF1">
    <property type="entry name" value="HEAT-INDUCIBLE TRANSCRIPTION REPRESSOR HRCA"/>
    <property type="match status" value="1"/>
</dbReference>
<dbReference type="AlphaFoldDB" id="A0A2D6YHI8"/>
<dbReference type="InterPro" id="IPR029016">
    <property type="entry name" value="GAF-like_dom_sf"/>
</dbReference>
<dbReference type="InterPro" id="IPR036390">
    <property type="entry name" value="WH_DNA-bd_sf"/>
</dbReference>
<comment type="similarity">
    <text evidence="5">Belongs to the HrcA family.</text>
</comment>
<name>A0A2D6YHI8_9DELT</name>
<dbReference type="HAMAP" id="MF_00081">
    <property type="entry name" value="HrcA"/>
    <property type="match status" value="1"/>
</dbReference>
<protein>
    <recommendedName>
        <fullName evidence="5">Heat-inducible transcription repressor HrcA</fullName>
    </recommendedName>
</protein>
<dbReference type="InterPro" id="IPR002571">
    <property type="entry name" value="HrcA"/>
</dbReference>
<gene>
    <name evidence="5 7" type="primary">hrcA</name>
    <name evidence="7" type="ORF">CMN54_04190</name>
</gene>
<dbReference type="Pfam" id="PF01628">
    <property type="entry name" value="HrcA"/>
    <property type="match status" value="1"/>
</dbReference>
<dbReference type="PANTHER" id="PTHR34824">
    <property type="entry name" value="HEAT-INDUCIBLE TRANSCRIPTION REPRESSOR HRCA"/>
    <property type="match status" value="1"/>
</dbReference>
<dbReference type="InterPro" id="IPR023120">
    <property type="entry name" value="WHTH_transcript_rep_HrcA_IDD"/>
</dbReference>
<keyword evidence="4 5" id="KW-0804">Transcription</keyword>
<evidence type="ECO:0000256" key="3">
    <source>
        <dbReference type="ARBA" id="ARBA00023016"/>
    </source>
</evidence>
<dbReference type="Gene3D" id="1.10.10.10">
    <property type="entry name" value="Winged helix-like DNA-binding domain superfamily/Winged helix DNA-binding domain"/>
    <property type="match status" value="1"/>
</dbReference>
<dbReference type="EMBL" id="NZEX01000043">
    <property type="protein sequence ID" value="MAH62645.1"/>
    <property type="molecule type" value="Genomic_DNA"/>
</dbReference>
<evidence type="ECO:0000256" key="4">
    <source>
        <dbReference type="ARBA" id="ARBA00023163"/>
    </source>
</evidence>
<evidence type="ECO:0000256" key="1">
    <source>
        <dbReference type="ARBA" id="ARBA00022491"/>
    </source>
</evidence>
<keyword evidence="2 5" id="KW-0805">Transcription regulation</keyword>
<dbReference type="Gene3D" id="3.30.450.40">
    <property type="match status" value="1"/>
</dbReference>
<dbReference type="Gene3D" id="3.30.390.60">
    <property type="entry name" value="Heat-inducible transcription repressor hrca homolog, domain 3"/>
    <property type="match status" value="1"/>
</dbReference>
<comment type="caution">
    <text evidence="7">The sequence shown here is derived from an EMBL/GenBank/DDBJ whole genome shotgun (WGS) entry which is preliminary data.</text>
</comment>
<evidence type="ECO:0000256" key="5">
    <source>
        <dbReference type="HAMAP-Rule" id="MF_00081"/>
    </source>
</evidence>
<evidence type="ECO:0000313" key="7">
    <source>
        <dbReference type="EMBL" id="MAH62645.1"/>
    </source>
</evidence>
<dbReference type="SUPFAM" id="SSF46785">
    <property type="entry name" value="Winged helix' DNA-binding domain"/>
    <property type="match status" value="1"/>
</dbReference>
<dbReference type="InterPro" id="IPR021153">
    <property type="entry name" value="HrcA_C"/>
</dbReference>
<dbReference type="InterPro" id="IPR036388">
    <property type="entry name" value="WH-like_DNA-bd_sf"/>
</dbReference>
<dbReference type="NCBIfam" id="TIGR00331">
    <property type="entry name" value="hrcA"/>
    <property type="match status" value="1"/>
</dbReference>
<proteinExistence type="inferred from homology"/>
<evidence type="ECO:0000313" key="8">
    <source>
        <dbReference type="Proteomes" id="UP000226525"/>
    </source>
</evidence>